<evidence type="ECO:0000313" key="1">
    <source>
        <dbReference type="EMBL" id="QPC81201.1"/>
    </source>
</evidence>
<proteinExistence type="predicted"/>
<evidence type="ECO:0008006" key="3">
    <source>
        <dbReference type="Google" id="ProtNLM"/>
    </source>
</evidence>
<dbReference type="InterPro" id="IPR011042">
    <property type="entry name" value="6-blade_b-propeller_TolB-like"/>
</dbReference>
<keyword evidence="2" id="KW-1185">Reference proteome</keyword>
<dbReference type="Proteomes" id="UP000594468">
    <property type="component" value="Chromosome"/>
</dbReference>
<dbReference type="SUPFAM" id="SSF101898">
    <property type="entry name" value="NHL repeat"/>
    <property type="match status" value="1"/>
</dbReference>
<gene>
    <name evidence="1" type="ORF">G4Y79_15980</name>
</gene>
<name>A0A7S8E6C8_9CHLR</name>
<dbReference type="RefSeq" id="WP_195169274.1">
    <property type="nucleotide sequence ID" value="NZ_CP062983.1"/>
</dbReference>
<reference evidence="1 2" key="1">
    <citation type="submission" date="2020-02" db="EMBL/GenBank/DDBJ databases">
        <authorList>
            <person name="Zheng R.K."/>
            <person name="Sun C.M."/>
        </authorList>
    </citation>
    <scope>NUCLEOTIDE SEQUENCE [LARGE SCALE GENOMIC DNA]</scope>
    <source>
        <strain evidence="2">rifampicinis</strain>
    </source>
</reference>
<protein>
    <recommendedName>
        <fullName evidence="3">SMP-30/Gluconolactonase/LRE-like region domain-containing protein</fullName>
    </recommendedName>
</protein>
<accession>A0A7S8E6C8</accession>
<dbReference type="Gene3D" id="2.120.10.30">
    <property type="entry name" value="TolB, C-terminal domain"/>
    <property type="match status" value="1"/>
</dbReference>
<organism evidence="1 2">
    <name type="scientific">Phototrophicus methaneseepsis</name>
    <dbReference type="NCBI Taxonomy" id="2710758"/>
    <lineage>
        <taxon>Bacteria</taxon>
        <taxon>Bacillati</taxon>
        <taxon>Chloroflexota</taxon>
        <taxon>Candidatus Thermofontia</taxon>
        <taxon>Phototrophicales</taxon>
        <taxon>Phototrophicaceae</taxon>
        <taxon>Phototrophicus</taxon>
    </lineage>
</organism>
<dbReference type="AlphaFoldDB" id="A0A7S8E6C8"/>
<sequence>MPGTTKTFIAIVLFLIVIYPIQTQENTPTETLEAPQSFPDTTIAEAFNQDDLSILVGNVQRPNGITWFNGDLYTACNGDWTLYQIDDTTGETQTFIFGVQDVHSLYMEETEEGFNIWAPDFATNQITLITQDRSNPDPVSDSIEGPWGITTFDEETFLVTSLKDNSIIQVNKSGESNPYLDGLRSPAGITRDDKFVYVANNGSARRAIEWFDPSEEEPELQSLVNGLQNTSNLVLAPDGLLYFTYALGTRGVVGRVDPEVCREDGCINEDVEIVLFTELPAPLAGLAFSDDMRLFVHAIYRPEIYWVSLYGTEDTSTEGANS</sequence>
<evidence type="ECO:0000313" key="2">
    <source>
        <dbReference type="Proteomes" id="UP000594468"/>
    </source>
</evidence>
<dbReference type="KEGG" id="pmet:G4Y79_15980"/>
<dbReference type="EMBL" id="CP062983">
    <property type="protein sequence ID" value="QPC81201.1"/>
    <property type="molecule type" value="Genomic_DNA"/>
</dbReference>